<dbReference type="RefSeq" id="WP_088731123.1">
    <property type="nucleotide sequence ID" value="NZ_CP022117.1"/>
</dbReference>
<reference evidence="1 2" key="1">
    <citation type="submission" date="2017-06" db="EMBL/GenBank/DDBJ databases">
        <title>Salmonella reference genomes for public health.</title>
        <authorList>
            <person name="Robertson J."/>
            <person name="Yoshida C."/>
            <person name="Gurnik S."/>
            <person name="Nash J."/>
        </authorList>
    </citation>
    <scope>NUCLEOTIDE SEQUENCE [LARGE SCALE GENOMIC DNA]</scope>
    <source>
        <strain evidence="1 2">S-1643</strain>
    </source>
</reference>
<dbReference type="Pfam" id="PF09952">
    <property type="entry name" value="AbiEi_2"/>
    <property type="match status" value="1"/>
</dbReference>
<accession>A0A2C9P492</accession>
<organism evidence="1 2">
    <name type="scientific">Salmonella enterica subsp. enterica serovar Macclesfield str. S-1643</name>
    <dbReference type="NCBI Taxonomy" id="1242107"/>
    <lineage>
        <taxon>Bacteria</taxon>
        <taxon>Pseudomonadati</taxon>
        <taxon>Pseudomonadota</taxon>
        <taxon>Gammaproteobacteria</taxon>
        <taxon>Enterobacterales</taxon>
        <taxon>Enterobacteriaceae</taxon>
        <taxon>Salmonella</taxon>
    </lineage>
</organism>
<dbReference type="EMBL" id="CP022117">
    <property type="protein sequence ID" value="ASG18282.1"/>
    <property type="molecule type" value="Genomic_DNA"/>
</dbReference>
<evidence type="ECO:0000313" key="1">
    <source>
        <dbReference type="EMBL" id="ASG18282.1"/>
    </source>
</evidence>
<sequence length="332" mass="37260">MKEEQLLSDAIENLPKGFHLQYEHSDRDGKHDAWGKLTGPDGEPVKFALEVKFIHRKESLMAVREQMVRYPADFPVLLVCNRLTSALAEYCADSQINFIDTAGNARIQVPGLYVRIEGRYEKKPVSASSRFAEGVMKLLFVLLSSPETLNETYRSLAGKAGISLGMVSKAFDYLEAQRYFRKSQKGRRLINEGELEVLWLKDYATALRPKLDSLSLSAPVSWDELTLASGEYWSGEIAAAELSGGYLIPENGVIFTSHPLLQRRKELGLKPVPGGKLQLIAGFWGNFVLNHKAEAMLCVAELLASGDDRNWETARIINDKYLHLNESDLFSY</sequence>
<dbReference type="Proteomes" id="UP000197157">
    <property type="component" value="Chromosome"/>
</dbReference>
<dbReference type="InterPro" id="IPR019238">
    <property type="entry name" value="AbiEi_2"/>
</dbReference>
<dbReference type="AlphaFoldDB" id="A0A2C9P492"/>
<name>A0A2C9P492_SALET</name>
<gene>
    <name evidence="1" type="ORF">LFZ25_21315</name>
</gene>
<protein>
    <submittedName>
        <fullName evidence="1">Uncharacterized protein</fullName>
    </submittedName>
</protein>
<evidence type="ECO:0000313" key="2">
    <source>
        <dbReference type="Proteomes" id="UP000197157"/>
    </source>
</evidence>
<proteinExistence type="predicted"/>